<dbReference type="Gene3D" id="3.10.105.10">
    <property type="entry name" value="Dipeptide-binding Protein, Domain 3"/>
    <property type="match status" value="1"/>
</dbReference>
<protein>
    <submittedName>
        <fullName evidence="4">Peptide/nickel transport system substrate-binding protein</fullName>
    </submittedName>
</protein>
<feature type="compositionally biased region" description="Low complexity" evidence="1">
    <location>
        <begin position="27"/>
        <end position="41"/>
    </location>
</feature>
<dbReference type="RefSeq" id="WP_192773142.1">
    <property type="nucleotide sequence ID" value="NZ_BAAASY010000019.1"/>
</dbReference>
<dbReference type="Pfam" id="PF00496">
    <property type="entry name" value="SBP_bac_5"/>
    <property type="match status" value="1"/>
</dbReference>
<dbReference type="SUPFAM" id="SSF53850">
    <property type="entry name" value="Periplasmic binding protein-like II"/>
    <property type="match status" value="1"/>
</dbReference>
<feature type="chain" id="PRO_5046147762" evidence="2">
    <location>
        <begin position="29"/>
        <end position="517"/>
    </location>
</feature>
<dbReference type="PANTHER" id="PTHR30290:SF65">
    <property type="entry name" value="MONOACYL PHOSPHATIDYLINOSITOL TETRAMANNOSIDE-BINDING PROTEIN LPQW-RELATED"/>
    <property type="match status" value="1"/>
</dbReference>
<feature type="region of interest" description="Disordered" evidence="1">
    <location>
        <begin position="27"/>
        <end position="62"/>
    </location>
</feature>
<reference evidence="4 5" key="1">
    <citation type="submission" date="2020-10" db="EMBL/GenBank/DDBJ databases">
        <title>Sequencing the genomes of 1000 actinobacteria strains.</title>
        <authorList>
            <person name="Klenk H.-P."/>
        </authorList>
    </citation>
    <scope>NUCLEOTIDE SEQUENCE [LARGE SCALE GENOMIC DNA]</scope>
    <source>
        <strain evidence="4 5">DSM 43748</strain>
    </source>
</reference>
<dbReference type="PANTHER" id="PTHR30290">
    <property type="entry name" value="PERIPLASMIC BINDING COMPONENT OF ABC TRANSPORTER"/>
    <property type="match status" value="1"/>
</dbReference>
<dbReference type="Proteomes" id="UP000661607">
    <property type="component" value="Unassembled WGS sequence"/>
</dbReference>
<evidence type="ECO:0000313" key="5">
    <source>
        <dbReference type="Proteomes" id="UP000661607"/>
    </source>
</evidence>
<dbReference type="Gene3D" id="3.40.190.10">
    <property type="entry name" value="Periplasmic binding protein-like II"/>
    <property type="match status" value="1"/>
</dbReference>
<dbReference type="InterPro" id="IPR030678">
    <property type="entry name" value="Peptide/Ni-bd"/>
</dbReference>
<dbReference type="PIRSF" id="PIRSF002741">
    <property type="entry name" value="MppA"/>
    <property type="match status" value="1"/>
</dbReference>
<dbReference type="InterPro" id="IPR039424">
    <property type="entry name" value="SBP_5"/>
</dbReference>
<keyword evidence="2" id="KW-0732">Signal</keyword>
<name>A0ABR9K695_9ACTN</name>
<dbReference type="InterPro" id="IPR000914">
    <property type="entry name" value="SBP_5_dom"/>
</dbReference>
<evidence type="ECO:0000256" key="1">
    <source>
        <dbReference type="SAM" id="MobiDB-lite"/>
    </source>
</evidence>
<dbReference type="EMBL" id="JADBEF010000001">
    <property type="protein sequence ID" value="MBE1557542.1"/>
    <property type="molecule type" value="Genomic_DNA"/>
</dbReference>
<keyword evidence="5" id="KW-1185">Reference proteome</keyword>
<organism evidence="4 5">
    <name type="scientific">Nonomuraea africana</name>
    <dbReference type="NCBI Taxonomy" id="46171"/>
    <lineage>
        <taxon>Bacteria</taxon>
        <taxon>Bacillati</taxon>
        <taxon>Actinomycetota</taxon>
        <taxon>Actinomycetes</taxon>
        <taxon>Streptosporangiales</taxon>
        <taxon>Streptosporangiaceae</taxon>
        <taxon>Nonomuraea</taxon>
    </lineage>
</organism>
<accession>A0ABR9K695</accession>
<evidence type="ECO:0000256" key="2">
    <source>
        <dbReference type="SAM" id="SignalP"/>
    </source>
</evidence>
<gene>
    <name evidence="4" type="ORF">H4W81_000321</name>
</gene>
<dbReference type="PROSITE" id="PS51257">
    <property type="entry name" value="PROKAR_LIPOPROTEIN"/>
    <property type="match status" value="1"/>
</dbReference>
<dbReference type="CDD" id="cd08503">
    <property type="entry name" value="PBP2_NikA_DppA_OppA_like_17"/>
    <property type="match status" value="1"/>
</dbReference>
<comment type="caution">
    <text evidence="4">The sequence shown here is derived from an EMBL/GenBank/DDBJ whole genome shotgun (WGS) entry which is preliminary data.</text>
</comment>
<feature type="domain" description="Solute-binding protein family 5" evidence="3">
    <location>
        <begin position="93"/>
        <end position="409"/>
    </location>
</feature>
<feature type="signal peptide" evidence="2">
    <location>
        <begin position="1"/>
        <end position="28"/>
    </location>
</feature>
<sequence length="517" mass="55330">MHSQFRRRTAAVVTAVALMTGCAGNAPAAAPATTGSQPATTGSGGDTVRYAAPGSPSNAVTDPHGLLPGESDMVRMALTYDVLTVPGADGSTKPRLATEWQPDETLTKWRITIRGDAKFSDGRPVKAADALFSLRRMGKKAAENFGRMAMFDLDASKVIDDTAFELMTKKPYAEVGKALEGATFVVPEGSDDFGKPVPGSGPFRPTAKGGAQAVVFERNDDWWGPEPPSRFIEVRAVPDPQARAQALLSGQVDLAGGVPATLAKQQEGNSAVRLLRRPGATLYPLVMRMDTEPFDDHRVREAVRLALDRKQLLDTVFLGYGEVGNDLITPKDSSSPANLPERTRDLDRAKKFMADAGLAGGVDLTLHTTTAYPGMDSAATLISQQLADIGIRVKVSLEPADTYFSEIYGRKPFYLSYLGGIPFLDVVRVALTPGSPTNETAWKDPAWFADLDEALAERDDAKRSSLLADLQAKLRDQGGYAIWALSDRLDLAKAELSGVPEGIGFASAFIDQVSLDG</sequence>
<proteinExistence type="predicted"/>
<evidence type="ECO:0000313" key="4">
    <source>
        <dbReference type="EMBL" id="MBE1557542.1"/>
    </source>
</evidence>
<evidence type="ECO:0000259" key="3">
    <source>
        <dbReference type="Pfam" id="PF00496"/>
    </source>
</evidence>